<dbReference type="PROSITE" id="PS51186">
    <property type="entry name" value="GNAT"/>
    <property type="match status" value="1"/>
</dbReference>
<comment type="caution">
    <text evidence="4">The sequence shown here is derived from an EMBL/GenBank/DDBJ whole genome shotgun (WGS) entry which is preliminary data.</text>
</comment>
<dbReference type="SUPFAM" id="SSF55729">
    <property type="entry name" value="Acyl-CoA N-acyltransferases (Nat)"/>
    <property type="match status" value="1"/>
</dbReference>
<dbReference type="PANTHER" id="PTHR43877">
    <property type="entry name" value="AMINOALKYLPHOSPHONATE N-ACETYLTRANSFERASE-RELATED-RELATED"/>
    <property type="match status" value="1"/>
</dbReference>
<dbReference type="InterPro" id="IPR016181">
    <property type="entry name" value="Acyl_CoA_acyltransferase"/>
</dbReference>
<evidence type="ECO:0000313" key="4">
    <source>
        <dbReference type="EMBL" id="RIJ23675.1"/>
    </source>
</evidence>
<reference evidence="4 5" key="1">
    <citation type="submission" date="2018-08" db="EMBL/GenBank/DDBJ databases">
        <title>Henriciella mobilis sp. nov., isolated from seawater.</title>
        <authorList>
            <person name="Cheng H."/>
            <person name="Wu Y.-H."/>
            <person name="Xu X.-W."/>
            <person name="Guo L.-L."/>
        </authorList>
    </citation>
    <scope>NUCLEOTIDE SEQUENCE [LARGE SCALE GENOMIC DNA]</scope>
    <source>
        <strain evidence="4 5">CCUG66934</strain>
    </source>
</reference>
<dbReference type="AlphaFoldDB" id="A0A399R036"/>
<keyword evidence="5" id="KW-1185">Reference proteome</keyword>
<dbReference type="GO" id="GO:0016747">
    <property type="term" value="F:acyltransferase activity, transferring groups other than amino-acyl groups"/>
    <property type="evidence" value="ECO:0007669"/>
    <property type="project" value="InterPro"/>
</dbReference>
<dbReference type="RefSeq" id="WP_119378865.1">
    <property type="nucleotide sequence ID" value="NZ_QWGB01000005.1"/>
</dbReference>
<dbReference type="Pfam" id="PF00583">
    <property type="entry name" value="Acetyltransf_1"/>
    <property type="match status" value="1"/>
</dbReference>
<dbReference type="OrthoDB" id="1821130at2"/>
<dbReference type="CDD" id="cd04301">
    <property type="entry name" value="NAT_SF"/>
    <property type="match status" value="1"/>
</dbReference>
<proteinExistence type="predicted"/>
<name>A0A399R036_9PROT</name>
<accession>A0A399R036</accession>
<dbReference type="Proteomes" id="UP000265431">
    <property type="component" value="Unassembled WGS sequence"/>
</dbReference>
<feature type="domain" description="N-acetyltransferase" evidence="3">
    <location>
        <begin position="5"/>
        <end position="144"/>
    </location>
</feature>
<gene>
    <name evidence="4" type="ORF">D1224_05280</name>
</gene>
<dbReference type="InterPro" id="IPR050832">
    <property type="entry name" value="Bact_Acetyltransf"/>
</dbReference>
<organism evidence="4 5">
    <name type="scientific">Henriciella barbarensis</name>
    <dbReference type="NCBI Taxonomy" id="86342"/>
    <lineage>
        <taxon>Bacteria</taxon>
        <taxon>Pseudomonadati</taxon>
        <taxon>Pseudomonadota</taxon>
        <taxon>Alphaproteobacteria</taxon>
        <taxon>Hyphomonadales</taxon>
        <taxon>Hyphomonadaceae</taxon>
        <taxon>Henriciella</taxon>
    </lineage>
</organism>
<dbReference type="EMBL" id="QWGB01000005">
    <property type="protein sequence ID" value="RIJ23675.1"/>
    <property type="molecule type" value="Genomic_DNA"/>
</dbReference>
<sequence>MTEQPALRPALSADGSAVVALWEACGLVAAYNPPLSDFMRAIEAPSSTILIAECGGQLAGSVMVADDGHRGWIYYLAVSPPFQRQGIAQFLISQAETWAQDRGVRKIQLMIRPSNDSVREFYNKAGYADTPRLVMAKWLDKEVAANSPEDRS</sequence>
<protein>
    <submittedName>
        <fullName evidence="4">GNAT family acetyltransferase</fullName>
    </submittedName>
</protein>
<keyword evidence="2" id="KW-0012">Acyltransferase</keyword>
<dbReference type="InterPro" id="IPR000182">
    <property type="entry name" value="GNAT_dom"/>
</dbReference>
<keyword evidence="1 4" id="KW-0808">Transferase</keyword>
<evidence type="ECO:0000313" key="5">
    <source>
        <dbReference type="Proteomes" id="UP000265431"/>
    </source>
</evidence>
<dbReference type="Gene3D" id="3.40.630.30">
    <property type="match status" value="1"/>
</dbReference>
<dbReference type="NCBIfam" id="NF002959">
    <property type="entry name" value="PRK03624.1"/>
    <property type="match status" value="1"/>
</dbReference>
<evidence type="ECO:0000259" key="3">
    <source>
        <dbReference type="PROSITE" id="PS51186"/>
    </source>
</evidence>
<evidence type="ECO:0000256" key="1">
    <source>
        <dbReference type="ARBA" id="ARBA00022679"/>
    </source>
</evidence>
<evidence type="ECO:0000256" key="2">
    <source>
        <dbReference type="ARBA" id="ARBA00023315"/>
    </source>
</evidence>